<accession>A0AAW3WJG0</accession>
<name>A0AAW3WJG0_SERFO</name>
<evidence type="ECO:0008006" key="3">
    <source>
        <dbReference type="Google" id="ProtNLM"/>
    </source>
</evidence>
<sequence length="320" mass="36788">MPNLNEIEKYVIIGQIVKSEKKDEYINNIESDIVDDIQDSLDSGKEKILSFTATSLDLGKSLYGTVYLSDVFTTPNSISNEFLCKYYMASIAGIFCDYYNNKNERFNNGLAYQGEMLLMSFACNKFDLIEHCYPKIKESLLNGKMSKSLAWGGDGEGNIVPPTPQRLGVLAIEMMASEYKQTIDWHSVNIPTDPFYVRFCQEALYEKDENIVKEWLVELCDNHLKWASLFLDNNKSSITGHEIEQPVLLLWPFEYQAVKNFRARHGLTTPEVDHPLLKTSMAIDHRPDFNQWHKPEWFQPVMDKLKEANPALAFLPALFK</sequence>
<comment type="caution">
    <text evidence="1">The sequence shown here is derived from an EMBL/GenBank/DDBJ whole genome shotgun (WGS) entry which is preliminary data.</text>
</comment>
<dbReference type="AlphaFoldDB" id="A0AAW3WJG0"/>
<protein>
    <recommendedName>
        <fullName evidence="3">Cytoplasmic protein</fullName>
    </recommendedName>
</protein>
<evidence type="ECO:0000313" key="1">
    <source>
        <dbReference type="EMBL" id="MBC3210715.1"/>
    </source>
</evidence>
<dbReference type="Proteomes" id="UP000659084">
    <property type="component" value="Unassembled WGS sequence"/>
</dbReference>
<proteinExistence type="predicted"/>
<dbReference type="RefSeq" id="WP_021178561.1">
    <property type="nucleotide sequence ID" value="NZ_JACBIV010000002.1"/>
</dbReference>
<gene>
    <name evidence="1" type="ORF">H8J20_01055</name>
</gene>
<organism evidence="1 2">
    <name type="scientific">Serratia fonticola</name>
    <dbReference type="NCBI Taxonomy" id="47917"/>
    <lineage>
        <taxon>Bacteria</taxon>
        <taxon>Pseudomonadati</taxon>
        <taxon>Pseudomonadota</taxon>
        <taxon>Gammaproteobacteria</taxon>
        <taxon>Enterobacterales</taxon>
        <taxon>Yersiniaceae</taxon>
        <taxon>Serratia</taxon>
    </lineage>
</organism>
<reference evidence="1" key="1">
    <citation type="submission" date="2020-08" db="EMBL/GenBank/DDBJ databases">
        <title>Food and environmental bacterial isolates.</title>
        <authorList>
            <person name="Richter L."/>
            <person name="Du Plessis E.M."/>
            <person name="Duvenage S."/>
            <person name="Allam M."/>
            <person name="Korsten L."/>
        </authorList>
    </citation>
    <scope>NUCLEOTIDE SEQUENCE</scope>
    <source>
        <strain evidence="1">UPMP2127</strain>
    </source>
</reference>
<evidence type="ECO:0000313" key="2">
    <source>
        <dbReference type="Proteomes" id="UP000659084"/>
    </source>
</evidence>
<dbReference type="EMBL" id="JACNYO010000001">
    <property type="protein sequence ID" value="MBC3210715.1"/>
    <property type="molecule type" value="Genomic_DNA"/>
</dbReference>